<dbReference type="HOGENOM" id="CLU_083660_1_0_1"/>
<keyword evidence="4" id="KW-1185">Reference proteome</keyword>
<keyword evidence="1" id="KW-0732">Signal</keyword>
<dbReference type="Pfam" id="PF10342">
    <property type="entry name" value="Kre9_KNH"/>
    <property type="match status" value="1"/>
</dbReference>
<dbReference type="Proteomes" id="UP000053257">
    <property type="component" value="Unassembled WGS sequence"/>
</dbReference>
<feature type="domain" description="Yeast cell wall synthesis Kre9/Knh1-like N-terminal" evidence="2">
    <location>
        <begin position="30"/>
        <end position="108"/>
    </location>
</feature>
<name>A0A0C3PJ10_PHLG1</name>
<evidence type="ECO:0000259" key="2">
    <source>
        <dbReference type="Pfam" id="PF10342"/>
    </source>
</evidence>
<proteinExistence type="predicted"/>
<organism evidence="3 4">
    <name type="scientific">Phlebiopsis gigantea (strain 11061_1 CR5-6)</name>
    <name type="common">White-rot fungus</name>
    <name type="synonym">Peniophora gigantea</name>
    <dbReference type="NCBI Taxonomy" id="745531"/>
    <lineage>
        <taxon>Eukaryota</taxon>
        <taxon>Fungi</taxon>
        <taxon>Dikarya</taxon>
        <taxon>Basidiomycota</taxon>
        <taxon>Agaricomycotina</taxon>
        <taxon>Agaricomycetes</taxon>
        <taxon>Polyporales</taxon>
        <taxon>Phanerochaetaceae</taxon>
        <taxon>Phlebiopsis</taxon>
    </lineage>
</organism>
<protein>
    <recommendedName>
        <fullName evidence="2">Yeast cell wall synthesis Kre9/Knh1-like N-terminal domain-containing protein</fullName>
    </recommendedName>
</protein>
<dbReference type="EMBL" id="KN840527">
    <property type="protein sequence ID" value="KIP06058.1"/>
    <property type="molecule type" value="Genomic_DNA"/>
</dbReference>
<sequence>MKFTTPFAAALGAASQLQARDIWDPKMTYPTTGTVWTSGQPHTVTWETADAPPSNTGEGKAHILLRSGDFKTPAVLVHDMDLRVGQANVVVSDVITGEDFSLILFGDSDNWGDTSTINGPVPT</sequence>
<accession>A0A0C3PJ10</accession>
<dbReference type="AlphaFoldDB" id="A0A0C3PJ10"/>
<evidence type="ECO:0000256" key="1">
    <source>
        <dbReference type="ARBA" id="ARBA00022729"/>
    </source>
</evidence>
<reference evidence="3 4" key="1">
    <citation type="journal article" date="2014" name="PLoS Genet.">
        <title>Analysis of the Phlebiopsis gigantea genome, transcriptome and secretome provides insight into its pioneer colonization strategies of wood.</title>
        <authorList>
            <person name="Hori C."/>
            <person name="Ishida T."/>
            <person name="Igarashi K."/>
            <person name="Samejima M."/>
            <person name="Suzuki H."/>
            <person name="Master E."/>
            <person name="Ferreira P."/>
            <person name="Ruiz-Duenas F.J."/>
            <person name="Held B."/>
            <person name="Canessa P."/>
            <person name="Larrondo L.F."/>
            <person name="Schmoll M."/>
            <person name="Druzhinina I.S."/>
            <person name="Kubicek C.P."/>
            <person name="Gaskell J.A."/>
            <person name="Kersten P."/>
            <person name="St John F."/>
            <person name="Glasner J."/>
            <person name="Sabat G."/>
            <person name="Splinter BonDurant S."/>
            <person name="Syed K."/>
            <person name="Yadav J."/>
            <person name="Mgbeahuruike A.C."/>
            <person name="Kovalchuk A."/>
            <person name="Asiegbu F.O."/>
            <person name="Lackner G."/>
            <person name="Hoffmeister D."/>
            <person name="Rencoret J."/>
            <person name="Gutierrez A."/>
            <person name="Sun H."/>
            <person name="Lindquist E."/>
            <person name="Barry K."/>
            <person name="Riley R."/>
            <person name="Grigoriev I.V."/>
            <person name="Henrissat B."/>
            <person name="Kues U."/>
            <person name="Berka R.M."/>
            <person name="Martinez A.T."/>
            <person name="Covert S.F."/>
            <person name="Blanchette R.A."/>
            <person name="Cullen D."/>
        </authorList>
    </citation>
    <scope>NUCLEOTIDE SEQUENCE [LARGE SCALE GENOMIC DNA]</scope>
    <source>
        <strain evidence="3 4">11061_1 CR5-6</strain>
    </source>
</reference>
<gene>
    <name evidence="3" type="ORF">PHLGIDRAFT_24778</name>
</gene>
<evidence type="ECO:0000313" key="4">
    <source>
        <dbReference type="Proteomes" id="UP000053257"/>
    </source>
</evidence>
<dbReference type="OrthoDB" id="2317741at2759"/>
<evidence type="ECO:0000313" key="3">
    <source>
        <dbReference type="EMBL" id="KIP06058.1"/>
    </source>
</evidence>
<dbReference type="InterPro" id="IPR018466">
    <property type="entry name" value="Kre9/Knh1-like_N"/>
</dbReference>